<dbReference type="AlphaFoldDB" id="A0A3P8E3R6"/>
<accession>A0A3P8E3R6</accession>
<evidence type="ECO:0000313" key="1">
    <source>
        <dbReference type="EMBL" id="VDP06969.1"/>
    </source>
</evidence>
<evidence type="ECO:0000313" key="2">
    <source>
        <dbReference type="Proteomes" id="UP000269396"/>
    </source>
</evidence>
<protein>
    <submittedName>
        <fullName evidence="1">Uncharacterized protein</fullName>
    </submittedName>
</protein>
<keyword evidence="2" id="KW-1185">Reference proteome</keyword>
<dbReference type="EMBL" id="UZAL01012593">
    <property type="protein sequence ID" value="VDP06969.1"/>
    <property type="molecule type" value="Genomic_DNA"/>
</dbReference>
<gene>
    <name evidence="1" type="ORF">SMTD_LOCUS4438</name>
</gene>
<dbReference type="Proteomes" id="UP000269396">
    <property type="component" value="Unassembled WGS sequence"/>
</dbReference>
<name>A0A3P8E3R6_9TREM</name>
<sequence>MEDVKIFTYLGSIIDEHGGSDADVKARIGKSKSSIFTTEEHLEFKATVNQHQGQNFQYKCQDITTEEHRTQSNCQPTPRSGFSIQMSRQFYCKTQNNSQPTPRSGFSIQMSRQELKATVNQHQGQDFQYKCQDSSTVWGRNLENYESHHPRKYQCLLTIVYAKYFRSVGQTL</sequence>
<proteinExistence type="predicted"/>
<organism evidence="1 2">
    <name type="scientific">Schistosoma mattheei</name>
    <dbReference type="NCBI Taxonomy" id="31246"/>
    <lineage>
        <taxon>Eukaryota</taxon>
        <taxon>Metazoa</taxon>
        <taxon>Spiralia</taxon>
        <taxon>Lophotrochozoa</taxon>
        <taxon>Platyhelminthes</taxon>
        <taxon>Trematoda</taxon>
        <taxon>Digenea</taxon>
        <taxon>Strigeidida</taxon>
        <taxon>Schistosomatoidea</taxon>
        <taxon>Schistosomatidae</taxon>
        <taxon>Schistosoma</taxon>
    </lineage>
</organism>
<reference evidence="1 2" key="1">
    <citation type="submission" date="2018-11" db="EMBL/GenBank/DDBJ databases">
        <authorList>
            <consortium name="Pathogen Informatics"/>
        </authorList>
    </citation>
    <scope>NUCLEOTIDE SEQUENCE [LARGE SCALE GENOMIC DNA]</scope>
    <source>
        <strain>Denwood</strain>
        <strain evidence="2">Zambia</strain>
    </source>
</reference>